<reference evidence="2" key="1">
    <citation type="journal article" date="2019" name="Int. J. Syst. Evol. Microbiol.">
        <title>The Global Catalogue of Microorganisms (GCM) 10K type strain sequencing project: providing services to taxonomists for standard genome sequencing and annotation.</title>
        <authorList>
            <consortium name="The Broad Institute Genomics Platform"/>
            <consortium name="The Broad Institute Genome Sequencing Center for Infectious Disease"/>
            <person name="Wu L."/>
            <person name="Ma J."/>
        </authorList>
    </citation>
    <scope>NUCLEOTIDE SEQUENCE [LARGE SCALE GENOMIC DNA]</scope>
    <source>
        <strain evidence="2">JCM 17919</strain>
    </source>
</reference>
<evidence type="ECO:0000313" key="2">
    <source>
        <dbReference type="Proteomes" id="UP001501725"/>
    </source>
</evidence>
<keyword evidence="2" id="KW-1185">Reference proteome</keyword>
<proteinExistence type="predicted"/>
<dbReference type="EMBL" id="BAABGY010000006">
    <property type="protein sequence ID" value="GAA4326159.1"/>
    <property type="molecule type" value="Genomic_DNA"/>
</dbReference>
<gene>
    <name evidence="1" type="ORF">GCM10023184_14680</name>
</gene>
<sequence>MAKNIRGASKAATRRALNTQAARLGTDESQFDTELSVLETIVGEFIERVQANISKEKNFVTTGKISDISIKVVGDVVHVMANPHLIFQDRGVNGSKKKRYDTPHRYTDKRPPASAFIDWVKSKQGFLTAKNDYHRKMDDRISDQERSEDRPFKELTDQQKIERAAWAVSTKIFNEGFRPRRIYSKEIPKLIDDLTAQFTDFAIQQINQKIDINPRDGGGNRTIPS</sequence>
<name>A0ABP8GKX7_9BACT</name>
<dbReference type="Proteomes" id="UP001501725">
    <property type="component" value="Unassembled WGS sequence"/>
</dbReference>
<dbReference type="RefSeq" id="WP_345254714.1">
    <property type="nucleotide sequence ID" value="NZ_BAABGY010000006.1"/>
</dbReference>
<accession>A0ABP8GKX7</accession>
<protein>
    <submittedName>
        <fullName evidence="1">Uncharacterized protein</fullName>
    </submittedName>
</protein>
<organism evidence="1 2">
    <name type="scientific">Flaviaesturariibacter amylovorans</name>
    <dbReference type="NCBI Taxonomy" id="1084520"/>
    <lineage>
        <taxon>Bacteria</taxon>
        <taxon>Pseudomonadati</taxon>
        <taxon>Bacteroidota</taxon>
        <taxon>Chitinophagia</taxon>
        <taxon>Chitinophagales</taxon>
        <taxon>Chitinophagaceae</taxon>
        <taxon>Flaviaestuariibacter</taxon>
    </lineage>
</organism>
<evidence type="ECO:0000313" key="1">
    <source>
        <dbReference type="EMBL" id="GAA4326159.1"/>
    </source>
</evidence>
<comment type="caution">
    <text evidence="1">The sequence shown here is derived from an EMBL/GenBank/DDBJ whole genome shotgun (WGS) entry which is preliminary data.</text>
</comment>